<protein>
    <submittedName>
        <fullName evidence="1">DUF2461 domain-containing protein</fullName>
    </submittedName>
</protein>
<dbReference type="NCBIfam" id="TIGR02453">
    <property type="entry name" value="TIGR02453 family protein"/>
    <property type="match status" value="1"/>
</dbReference>
<organism evidence="1">
    <name type="scientific">Flagellimonas sp. MMG031</name>
    <dbReference type="NCBI Taxonomy" id="3158549"/>
    <lineage>
        <taxon>Bacteria</taxon>
        <taxon>Pseudomonadati</taxon>
        <taxon>Bacteroidota</taxon>
        <taxon>Flavobacteriia</taxon>
        <taxon>Flavobacteriales</taxon>
        <taxon>Flavobacteriaceae</taxon>
        <taxon>Flagellimonas</taxon>
    </lineage>
</organism>
<dbReference type="PIRSF" id="PIRSF028451">
    <property type="entry name" value="UCP028451"/>
    <property type="match status" value="1"/>
</dbReference>
<reference evidence="1" key="1">
    <citation type="submission" date="2024-05" db="EMBL/GenBank/DDBJ databases">
        <title>Draft Genome Sequences of Flagellimonas sp. MMG031 and Marinobacter sp. MMG032 Isolated from the dinoflagellate Symbiodinium pilosum.</title>
        <authorList>
            <person name="Shikuma N.J."/>
            <person name="Farrell M.V."/>
        </authorList>
    </citation>
    <scope>NUCLEOTIDE SEQUENCE</scope>
    <source>
        <strain evidence="1">MMG031</strain>
    </source>
</reference>
<dbReference type="AlphaFoldDB" id="A0AAU7MXN6"/>
<dbReference type="InterPro" id="IPR012808">
    <property type="entry name" value="CHP02453"/>
</dbReference>
<proteinExistence type="predicted"/>
<name>A0AAU7MXN6_9FLAO</name>
<dbReference type="PANTHER" id="PTHR36452:SF1">
    <property type="entry name" value="DUF2461 DOMAIN-CONTAINING PROTEIN"/>
    <property type="match status" value="1"/>
</dbReference>
<dbReference type="EMBL" id="CP157804">
    <property type="protein sequence ID" value="XBQ22177.1"/>
    <property type="molecule type" value="Genomic_DNA"/>
</dbReference>
<gene>
    <name evidence="1" type="ORF">ABNE31_11265</name>
</gene>
<sequence length="227" mass="26813">MASNVTISKEVFDFLTELEKNNDRDWFEANKKTFKKRQSEVKNFLEAAKLNLSHHDEIEKMKLFRIYRDVRFSKDKSPYKAHFAGFFSRLGAHLRGGYYIHLKPGQSFLGVGFWAPEKEDLFRIRKELEMDADEFRKVINQPELKLIWGELQGDEVKTAPKGFDKEHPDIDLIRKKQFVFMRNFKDSEVLSPTFLDEVDRSYKAIRPYFDLMSEILTTNLNGESILE</sequence>
<dbReference type="Pfam" id="PF09365">
    <property type="entry name" value="DUF2461"/>
    <property type="match status" value="1"/>
</dbReference>
<accession>A0AAU7MXN6</accession>
<dbReference type="InterPro" id="IPR015996">
    <property type="entry name" value="UCP028451"/>
</dbReference>
<dbReference type="KEGG" id="fld:ABNE31_11265"/>
<evidence type="ECO:0000313" key="1">
    <source>
        <dbReference type="EMBL" id="XBQ22177.1"/>
    </source>
</evidence>
<dbReference type="RefSeq" id="WP_349351190.1">
    <property type="nucleotide sequence ID" value="NZ_CP157804.1"/>
</dbReference>
<dbReference type="PANTHER" id="PTHR36452">
    <property type="entry name" value="CHROMOSOME 12, WHOLE GENOME SHOTGUN SEQUENCE"/>
    <property type="match status" value="1"/>
</dbReference>